<dbReference type="Proteomes" id="UP000597762">
    <property type="component" value="Unassembled WGS sequence"/>
</dbReference>
<evidence type="ECO:0000313" key="15">
    <source>
        <dbReference type="Proteomes" id="UP000597762"/>
    </source>
</evidence>
<dbReference type="GO" id="GO:0005886">
    <property type="term" value="C:plasma membrane"/>
    <property type="evidence" value="ECO:0007669"/>
    <property type="project" value="UniProtKB-SubCell"/>
</dbReference>
<keyword evidence="8 10" id="KW-0675">Receptor</keyword>
<dbReference type="GO" id="GO:0043410">
    <property type="term" value="P:positive regulation of MAPK cascade"/>
    <property type="evidence" value="ECO:0007669"/>
    <property type="project" value="TreeGrafter"/>
</dbReference>
<accession>A0A812AKV2</accession>
<keyword evidence="15" id="KW-1185">Reference proteome</keyword>
<feature type="domain" description="G-protein coupled receptors family 1 profile" evidence="13">
    <location>
        <begin position="55"/>
        <end position="376"/>
    </location>
</feature>
<feature type="transmembrane region" description="Helical" evidence="12">
    <location>
        <begin position="41"/>
        <end position="63"/>
    </location>
</feature>
<dbReference type="FunFam" id="1.20.1070.10:FF:000523">
    <property type="entry name" value="5-hydroxytryptamine receptor 2B"/>
    <property type="match status" value="1"/>
</dbReference>
<dbReference type="SMART" id="SM01381">
    <property type="entry name" value="7TM_GPCR_Srsx"/>
    <property type="match status" value="1"/>
</dbReference>
<evidence type="ECO:0000256" key="8">
    <source>
        <dbReference type="ARBA" id="ARBA00023170"/>
    </source>
</evidence>
<evidence type="ECO:0000313" key="14">
    <source>
        <dbReference type="EMBL" id="CAE1139320.1"/>
    </source>
</evidence>
<keyword evidence="9 10" id="KW-0807">Transducer</keyword>
<dbReference type="OrthoDB" id="5957871at2759"/>
<proteinExistence type="inferred from homology"/>
<dbReference type="PANTHER" id="PTHR24248">
    <property type="entry name" value="ADRENERGIC RECEPTOR-RELATED G-PROTEIN COUPLED RECEPTOR"/>
    <property type="match status" value="1"/>
</dbReference>
<feature type="compositionally biased region" description="Basic and acidic residues" evidence="11">
    <location>
        <begin position="262"/>
        <end position="275"/>
    </location>
</feature>
<feature type="transmembrane region" description="Helical" evidence="12">
    <location>
        <begin position="114"/>
        <end position="135"/>
    </location>
</feature>
<dbReference type="PROSITE" id="PS00237">
    <property type="entry name" value="G_PROTEIN_RECEP_F1_1"/>
    <property type="match status" value="1"/>
</dbReference>
<dbReference type="SUPFAM" id="SSF81321">
    <property type="entry name" value="Family A G protein-coupled receptor-like"/>
    <property type="match status" value="1"/>
</dbReference>
<keyword evidence="7" id="KW-1015">Disulfide bond</keyword>
<dbReference type="GO" id="GO:0004930">
    <property type="term" value="F:G protein-coupled receptor activity"/>
    <property type="evidence" value="ECO:0007669"/>
    <property type="project" value="UniProtKB-KW"/>
</dbReference>
<evidence type="ECO:0000256" key="11">
    <source>
        <dbReference type="SAM" id="MobiDB-lite"/>
    </source>
</evidence>
<evidence type="ECO:0000256" key="5">
    <source>
        <dbReference type="ARBA" id="ARBA00023040"/>
    </source>
</evidence>
<evidence type="ECO:0000256" key="4">
    <source>
        <dbReference type="ARBA" id="ARBA00022989"/>
    </source>
</evidence>
<comment type="similarity">
    <text evidence="10">Belongs to the G-protein coupled receptor 1 family.</text>
</comment>
<name>A0A812AKV2_ACAPH</name>
<evidence type="ECO:0000259" key="13">
    <source>
        <dbReference type="PROSITE" id="PS50262"/>
    </source>
</evidence>
<gene>
    <name evidence="14" type="ORF">SPHA_408</name>
</gene>
<evidence type="ECO:0000256" key="1">
    <source>
        <dbReference type="ARBA" id="ARBA00004651"/>
    </source>
</evidence>
<organism evidence="14 15">
    <name type="scientific">Acanthosepion pharaonis</name>
    <name type="common">Pharaoh cuttlefish</name>
    <name type="synonym">Sepia pharaonis</name>
    <dbReference type="NCBI Taxonomy" id="158019"/>
    <lineage>
        <taxon>Eukaryota</taxon>
        <taxon>Metazoa</taxon>
        <taxon>Spiralia</taxon>
        <taxon>Lophotrochozoa</taxon>
        <taxon>Mollusca</taxon>
        <taxon>Cephalopoda</taxon>
        <taxon>Coleoidea</taxon>
        <taxon>Decapodiformes</taxon>
        <taxon>Sepiida</taxon>
        <taxon>Sepiina</taxon>
        <taxon>Sepiidae</taxon>
        <taxon>Acanthosepion</taxon>
    </lineage>
</organism>
<evidence type="ECO:0000256" key="9">
    <source>
        <dbReference type="ARBA" id="ARBA00023224"/>
    </source>
</evidence>
<feature type="transmembrane region" description="Helical" evidence="12">
    <location>
        <begin position="156"/>
        <end position="178"/>
    </location>
</feature>
<comment type="subcellular location">
    <subcellularLocation>
        <location evidence="1">Cell membrane</location>
        <topology evidence="1">Multi-pass membrane protein</topology>
    </subcellularLocation>
</comment>
<keyword evidence="2" id="KW-1003">Cell membrane</keyword>
<dbReference type="PRINTS" id="PR00237">
    <property type="entry name" value="GPCRRHODOPSN"/>
</dbReference>
<evidence type="ECO:0000256" key="3">
    <source>
        <dbReference type="ARBA" id="ARBA00022692"/>
    </source>
</evidence>
<feature type="transmembrane region" description="Helical" evidence="12">
    <location>
        <begin position="75"/>
        <end position="94"/>
    </location>
</feature>
<feature type="transmembrane region" description="Helical" evidence="12">
    <location>
        <begin position="356"/>
        <end position="379"/>
    </location>
</feature>
<comment type="caution">
    <text evidence="14">The sequence shown here is derived from an EMBL/GenBank/DDBJ whole genome shotgun (WGS) entry which is preliminary data.</text>
</comment>
<feature type="region of interest" description="Disordered" evidence="11">
    <location>
        <begin position="258"/>
        <end position="281"/>
    </location>
</feature>
<evidence type="ECO:0000256" key="10">
    <source>
        <dbReference type="RuleBase" id="RU000688"/>
    </source>
</evidence>
<evidence type="ECO:0000256" key="6">
    <source>
        <dbReference type="ARBA" id="ARBA00023136"/>
    </source>
</evidence>
<keyword evidence="5 10" id="KW-0297">G-protein coupled receptor</keyword>
<dbReference type="EMBL" id="CAHIKZ030000006">
    <property type="protein sequence ID" value="CAE1139320.1"/>
    <property type="molecule type" value="Genomic_DNA"/>
</dbReference>
<evidence type="ECO:0000256" key="12">
    <source>
        <dbReference type="SAM" id="Phobius"/>
    </source>
</evidence>
<evidence type="ECO:0000256" key="7">
    <source>
        <dbReference type="ARBA" id="ARBA00023157"/>
    </source>
</evidence>
<keyword evidence="4 12" id="KW-1133">Transmembrane helix</keyword>
<dbReference type="AlphaFoldDB" id="A0A812AKV2"/>
<feature type="transmembrane region" description="Helical" evidence="12">
    <location>
        <begin position="322"/>
        <end position="344"/>
    </location>
</feature>
<dbReference type="CDD" id="cd15067">
    <property type="entry name" value="7tmA_Dop1R2-like"/>
    <property type="match status" value="1"/>
</dbReference>
<sequence>MLNFTEAYNETESSTFDYDAFYNDSTVDTPQLSYELKHPSIGILLSVFSFITIVGNILVIVAVSRELYLRTVTNYFIVSLAVADLMVGGIVMPFSISHEMTNNFWLYGPAWCDLWHSFDVLASTASIMNLCVISLDRYWAINDPITYPVKMSNSKVSILITGVWVCSAGISFPAIAWWRSVTPQDLPSHECLFTEDTGYLIFSSFVSFYCPLIIMLFFYYKIYKAAVAQTRSIKMGCKVMMCSNMDGEVMTLRMHRGGPKRVPHDSEGGHERNADSDTGSPARLVNAQTVERPTKCITKRLRHLQISKKLSKIAKEQKAAKTLGIVVGVFILCWLPFFITNLLFAMCKHCVFYPNILFPVFTWFGYLNSGMNPIIYALSMRDFRRAFSKILFMCCPKYGMIRRQNPYDNAIKTSFSGNTVDRCVQFRM</sequence>
<dbReference type="Gene3D" id="1.20.1070.10">
    <property type="entry name" value="Rhodopsin 7-helix transmembrane proteins"/>
    <property type="match status" value="1"/>
</dbReference>
<dbReference type="InterPro" id="IPR000276">
    <property type="entry name" value="GPCR_Rhodpsn"/>
</dbReference>
<reference evidence="14" key="1">
    <citation type="submission" date="2021-01" db="EMBL/GenBank/DDBJ databases">
        <authorList>
            <person name="Li R."/>
            <person name="Bekaert M."/>
        </authorList>
    </citation>
    <scope>NUCLEOTIDE SEQUENCE</scope>
    <source>
        <strain evidence="14">Farmed</strain>
    </source>
</reference>
<evidence type="ECO:0000256" key="2">
    <source>
        <dbReference type="ARBA" id="ARBA00022475"/>
    </source>
</evidence>
<dbReference type="PANTHER" id="PTHR24248:SF185">
    <property type="entry name" value="DOPAMINE RECEPTOR 2"/>
    <property type="match status" value="1"/>
</dbReference>
<feature type="transmembrane region" description="Helical" evidence="12">
    <location>
        <begin position="198"/>
        <end position="220"/>
    </location>
</feature>
<keyword evidence="3 10" id="KW-0812">Transmembrane</keyword>
<dbReference type="GO" id="GO:0071880">
    <property type="term" value="P:adenylate cyclase-activating adrenergic receptor signaling pathway"/>
    <property type="evidence" value="ECO:0007669"/>
    <property type="project" value="TreeGrafter"/>
</dbReference>
<protein>
    <submittedName>
        <fullName evidence="14">DRD1N</fullName>
    </submittedName>
</protein>
<dbReference type="Pfam" id="PF00001">
    <property type="entry name" value="7tm_1"/>
    <property type="match status" value="1"/>
</dbReference>
<keyword evidence="6 12" id="KW-0472">Membrane</keyword>
<dbReference type="InterPro" id="IPR017452">
    <property type="entry name" value="GPCR_Rhodpsn_7TM"/>
</dbReference>
<dbReference type="PROSITE" id="PS50262">
    <property type="entry name" value="G_PROTEIN_RECEP_F1_2"/>
    <property type="match status" value="1"/>
</dbReference>